<dbReference type="InterPro" id="IPR036036">
    <property type="entry name" value="SOCS_box-like_dom_sf"/>
</dbReference>
<dbReference type="PROSITE" id="PS50225">
    <property type="entry name" value="SOCS"/>
    <property type="match status" value="1"/>
</dbReference>
<proteinExistence type="predicted"/>
<dbReference type="CDD" id="cd03716">
    <property type="entry name" value="SOCS_ASB_like"/>
    <property type="match status" value="1"/>
</dbReference>
<dbReference type="Pfam" id="PF07525">
    <property type="entry name" value="SOCS_box"/>
    <property type="match status" value="1"/>
</dbReference>
<dbReference type="VEuPathDB" id="VectorBase:CSON013541"/>
<dbReference type="EMBL" id="UFQS01000683">
    <property type="protein sequence ID" value="SSX06182.1"/>
    <property type="molecule type" value="Genomic_DNA"/>
</dbReference>
<accession>A0A336M8E3</accession>
<reference evidence="3" key="2">
    <citation type="submission" date="2018-07" db="EMBL/GenBank/DDBJ databases">
        <authorList>
            <person name="Quirk P.G."/>
            <person name="Krulwich T.A."/>
        </authorList>
    </citation>
    <scope>NUCLEOTIDE SEQUENCE</scope>
</reference>
<dbReference type="AlphaFoldDB" id="A0A336M8E3"/>
<dbReference type="FunFam" id="1.10.750.20:FF:000001">
    <property type="entry name" value="Ankyrin repeat and SOCS box containing 1"/>
    <property type="match status" value="1"/>
</dbReference>
<evidence type="ECO:0000313" key="2">
    <source>
        <dbReference type="EMBL" id="SSX06182.1"/>
    </source>
</evidence>
<name>A0A336M8E3_CULSO</name>
<dbReference type="InterPro" id="IPR001496">
    <property type="entry name" value="SOCS_box"/>
</dbReference>
<dbReference type="SMART" id="SM00969">
    <property type="entry name" value="SOCS_box"/>
    <property type="match status" value="1"/>
</dbReference>
<organism evidence="3">
    <name type="scientific">Culicoides sonorensis</name>
    <name type="common">Biting midge</name>
    <dbReference type="NCBI Taxonomy" id="179676"/>
    <lineage>
        <taxon>Eukaryota</taxon>
        <taxon>Metazoa</taxon>
        <taxon>Ecdysozoa</taxon>
        <taxon>Arthropoda</taxon>
        <taxon>Hexapoda</taxon>
        <taxon>Insecta</taxon>
        <taxon>Pterygota</taxon>
        <taxon>Neoptera</taxon>
        <taxon>Endopterygota</taxon>
        <taxon>Diptera</taxon>
        <taxon>Nematocera</taxon>
        <taxon>Chironomoidea</taxon>
        <taxon>Ceratopogonidae</taxon>
        <taxon>Ceratopogoninae</taxon>
        <taxon>Culicoides</taxon>
        <taxon>Monoculicoides</taxon>
    </lineage>
</organism>
<protein>
    <submittedName>
        <fullName evidence="3">CSON013541 protein</fullName>
    </submittedName>
</protein>
<feature type="domain" description="SOCS box" evidence="1">
    <location>
        <begin position="314"/>
        <end position="368"/>
    </location>
</feature>
<reference evidence="2" key="1">
    <citation type="submission" date="2018-04" db="EMBL/GenBank/DDBJ databases">
        <authorList>
            <person name="Go L.Y."/>
            <person name="Mitchell J.A."/>
        </authorList>
    </citation>
    <scope>NUCLEOTIDE SEQUENCE</scope>
    <source>
        <tissue evidence="2">Whole organism</tissue>
    </source>
</reference>
<dbReference type="Gene3D" id="1.10.750.20">
    <property type="entry name" value="SOCS box"/>
    <property type="match status" value="1"/>
</dbReference>
<dbReference type="SUPFAM" id="SSF158235">
    <property type="entry name" value="SOCS box-like"/>
    <property type="match status" value="1"/>
</dbReference>
<dbReference type="GO" id="GO:0035556">
    <property type="term" value="P:intracellular signal transduction"/>
    <property type="evidence" value="ECO:0007669"/>
    <property type="project" value="InterPro"/>
</dbReference>
<dbReference type="EMBL" id="UFQT01000683">
    <property type="protein sequence ID" value="SSX26536.1"/>
    <property type="molecule type" value="Genomic_DNA"/>
</dbReference>
<gene>
    <name evidence="3" type="primary">CSON013541</name>
</gene>
<evidence type="ECO:0000259" key="1">
    <source>
        <dbReference type="PROSITE" id="PS50225"/>
    </source>
</evidence>
<sequence>MSFDEIQIILKENEKRFIRKNDDNSVECFMCRADHGPPHILQKMATIRSGSLGQIQGTDQCSIYYFKSDSHMAIVIAKNGPLIFGKFLFQVCCSATNYGFYEMTKLCLLKFYCDPILNPTYHGLIRTVMDLYDRGEYNDDGLFIFLIILHDDFKEHQNILKWLIYNEWNSFGDVFEQLSLETVDHFKNDQIIEVIKISVKSLDILGFEIGAFYLYENLLKDEFLAKSSRCQTKRMLKFFDFISELKPVAVHIKDEFLCHTFRKTFCESRDKLVICRKILPFLSCDEIYRAINIWMNPKIVNLVRPYIDVSTLNKLNEDFRIDQSDPFSLKELCRIEIRKLIGLKNFDEKIMQLNMPTTLKDYLKFIEN</sequence>
<evidence type="ECO:0000313" key="3">
    <source>
        <dbReference type="EMBL" id="SSX26536.1"/>
    </source>
</evidence>